<dbReference type="EMBL" id="MN740509">
    <property type="protein sequence ID" value="QHU30552.1"/>
    <property type="molecule type" value="Genomic_DNA"/>
</dbReference>
<sequence length="252" mass="29509">MGVHERAKSEEREIEYAFINDCKHTGNNYGGRGDVEKNGEEIELKFLSKGKGTLANTTGDLLTKNRIFSCDSWSDYRKKNFEPEREKIISPYRKDHNNLDNIGYHIKANNPKDKKAIMKLAKEDKLGYIKYLSENKFNNERLAKLTLLLIIGFHTEESILSHIDKSFDEIKELKKGYEIIYKYPDGKEVKEDLDKIIKEAQDINKFSIDYKKCKQQNIEILYDSKKILKLAFHWKNIFQGIKTPCLNVFLMK</sequence>
<protein>
    <submittedName>
        <fullName evidence="1">Uncharacterized protein</fullName>
    </submittedName>
</protein>
<accession>A0A6C0LMR7</accession>
<name>A0A6C0LMR7_9ZZZZ</name>
<organism evidence="1">
    <name type="scientific">viral metagenome</name>
    <dbReference type="NCBI Taxonomy" id="1070528"/>
    <lineage>
        <taxon>unclassified sequences</taxon>
        <taxon>metagenomes</taxon>
        <taxon>organismal metagenomes</taxon>
    </lineage>
</organism>
<reference evidence="1" key="1">
    <citation type="journal article" date="2020" name="Nature">
        <title>Giant virus diversity and host interactions through global metagenomics.</title>
        <authorList>
            <person name="Schulz F."/>
            <person name="Roux S."/>
            <person name="Paez-Espino D."/>
            <person name="Jungbluth S."/>
            <person name="Walsh D.A."/>
            <person name="Denef V.J."/>
            <person name="McMahon K.D."/>
            <person name="Konstantinidis K.T."/>
            <person name="Eloe-Fadrosh E.A."/>
            <person name="Kyrpides N.C."/>
            <person name="Woyke T."/>
        </authorList>
    </citation>
    <scope>NUCLEOTIDE SEQUENCE</scope>
    <source>
        <strain evidence="1">GVMAG-M-3300027833-19</strain>
    </source>
</reference>
<dbReference type="AlphaFoldDB" id="A0A6C0LMR7"/>
<evidence type="ECO:0000313" key="1">
    <source>
        <dbReference type="EMBL" id="QHU30552.1"/>
    </source>
</evidence>
<proteinExistence type="predicted"/>